<feature type="transmembrane region" description="Helical" evidence="17">
    <location>
        <begin position="38"/>
        <end position="57"/>
    </location>
</feature>
<accession>W0RUI6</accession>
<keyword evidence="7 16" id="KW-0812">Transmembrane</keyword>
<dbReference type="PANTHER" id="PTHR10422:SF18">
    <property type="entry name" value="CYTOCHROME C OXIDASE SUBUNIT 1"/>
    <property type="match status" value="1"/>
</dbReference>
<evidence type="ECO:0000256" key="6">
    <source>
        <dbReference type="ARBA" id="ARBA00022660"/>
    </source>
</evidence>
<dbReference type="GO" id="GO:0015990">
    <property type="term" value="P:electron transport coupled proton transport"/>
    <property type="evidence" value="ECO:0007669"/>
    <property type="project" value="InterPro"/>
</dbReference>
<dbReference type="InParanoid" id="W0RUI6"/>
<evidence type="ECO:0000256" key="9">
    <source>
        <dbReference type="ARBA" id="ARBA00022967"/>
    </source>
</evidence>
<keyword evidence="3 16" id="KW-0813">Transport</keyword>
<dbReference type="PATRIC" id="fig|861299.3.peg.5721"/>
<dbReference type="KEGG" id="gba:J421_5683"/>
<dbReference type="EMBL" id="CP007130">
    <property type="protein sequence ID" value="AHG93218.1"/>
    <property type="molecule type" value="Genomic_DNA"/>
</dbReference>
<feature type="transmembrane region" description="Helical" evidence="17">
    <location>
        <begin position="77"/>
        <end position="101"/>
    </location>
</feature>
<comment type="subcellular location">
    <subcellularLocation>
        <location evidence="1 17">Cell membrane</location>
        <topology evidence="1 17">Multi-pass membrane protein</topology>
    </subcellularLocation>
</comment>
<dbReference type="SUPFAM" id="SSF81442">
    <property type="entry name" value="Cytochrome c oxidase subunit I-like"/>
    <property type="match status" value="1"/>
</dbReference>
<dbReference type="PANTHER" id="PTHR10422">
    <property type="entry name" value="CYTOCHROME C OXIDASE SUBUNIT 1"/>
    <property type="match status" value="1"/>
</dbReference>
<dbReference type="eggNOG" id="COG0843">
    <property type="taxonomic scope" value="Bacteria"/>
</dbReference>
<keyword evidence="13 17" id="KW-0186">Copper</keyword>
<dbReference type="CDD" id="cd01662">
    <property type="entry name" value="Ubiquinol_Oxidase_I"/>
    <property type="match status" value="1"/>
</dbReference>
<dbReference type="UniPathway" id="UPA00705"/>
<evidence type="ECO:0000256" key="4">
    <source>
        <dbReference type="ARBA" id="ARBA00022475"/>
    </source>
</evidence>
<feature type="transmembrane region" description="Helical" evidence="17">
    <location>
        <begin position="432"/>
        <end position="452"/>
    </location>
</feature>
<dbReference type="InterPro" id="IPR023616">
    <property type="entry name" value="Cyt_c_oxase-like_su1_dom"/>
</dbReference>
<keyword evidence="8 17" id="KW-0479">Metal-binding</keyword>
<dbReference type="Pfam" id="PF00115">
    <property type="entry name" value="COX1"/>
    <property type="match status" value="1"/>
</dbReference>
<dbReference type="HOGENOM" id="CLU_011899_7_3_0"/>
<evidence type="ECO:0000256" key="10">
    <source>
        <dbReference type="ARBA" id="ARBA00022982"/>
    </source>
</evidence>
<feature type="transmembrane region" description="Helical" evidence="17">
    <location>
        <begin position="249"/>
        <end position="273"/>
    </location>
</feature>
<dbReference type="FunCoup" id="W0RUI6">
    <property type="interactions" value="101"/>
</dbReference>
<evidence type="ECO:0000259" key="18">
    <source>
        <dbReference type="PROSITE" id="PS50855"/>
    </source>
</evidence>
<evidence type="ECO:0000256" key="3">
    <source>
        <dbReference type="ARBA" id="ARBA00022448"/>
    </source>
</evidence>
<evidence type="ECO:0000256" key="17">
    <source>
        <dbReference type="RuleBase" id="RU363061"/>
    </source>
</evidence>
<evidence type="ECO:0000256" key="13">
    <source>
        <dbReference type="ARBA" id="ARBA00023008"/>
    </source>
</evidence>
<dbReference type="PROSITE" id="PS00077">
    <property type="entry name" value="COX1_CUB"/>
    <property type="match status" value="1"/>
</dbReference>
<evidence type="ECO:0000256" key="12">
    <source>
        <dbReference type="ARBA" id="ARBA00023004"/>
    </source>
</evidence>
<keyword evidence="11 17" id="KW-1133">Transmembrane helix</keyword>
<dbReference type="GO" id="GO:0022904">
    <property type="term" value="P:respiratory electron transport chain"/>
    <property type="evidence" value="ECO:0007669"/>
    <property type="project" value="TreeGrafter"/>
</dbReference>
<comment type="catalytic activity">
    <reaction evidence="15 17">
        <text>4 Fe(II)-[cytochrome c] + O2 + 8 H(+)(in) = 4 Fe(III)-[cytochrome c] + 2 H2O + 4 H(+)(out)</text>
        <dbReference type="Rhea" id="RHEA:11436"/>
        <dbReference type="Rhea" id="RHEA-COMP:10350"/>
        <dbReference type="Rhea" id="RHEA-COMP:14399"/>
        <dbReference type="ChEBI" id="CHEBI:15377"/>
        <dbReference type="ChEBI" id="CHEBI:15378"/>
        <dbReference type="ChEBI" id="CHEBI:15379"/>
        <dbReference type="ChEBI" id="CHEBI:29033"/>
        <dbReference type="ChEBI" id="CHEBI:29034"/>
        <dbReference type="EC" id="7.1.1.9"/>
    </reaction>
</comment>
<keyword evidence="10 16" id="KW-0249">Electron transport</keyword>
<evidence type="ECO:0000256" key="1">
    <source>
        <dbReference type="ARBA" id="ARBA00004651"/>
    </source>
</evidence>
<feature type="transmembrane region" description="Helical" evidence="17">
    <location>
        <begin position="613"/>
        <end position="632"/>
    </location>
</feature>
<feature type="transmembrane region" description="Helical" evidence="17">
    <location>
        <begin position="472"/>
        <end position="490"/>
    </location>
</feature>
<feature type="transmembrane region" description="Helical" evidence="17">
    <location>
        <begin position="205"/>
        <end position="229"/>
    </location>
</feature>
<comment type="function">
    <text evidence="17">Cytochrome c oxidase is the component of the respiratory chain that catalyzes the reduction of oxygen to water. Subunits 1-3 form the functional core of the enzyme complex. CO I is the catalytic subunit of the enzyme. Electrons originating in cytochrome c are transferred via the copper A center of subunit 2 and heme A of subunit 1 to the bimetallic center formed by heme A3 and copper B.</text>
</comment>
<feature type="domain" description="Cytochrome oxidase subunit I profile" evidence="18">
    <location>
        <begin position="18"/>
        <end position="532"/>
    </location>
</feature>
<evidence type="ECO:0000256" key="5">
    <source>
        <dbReference type="ARBA" id="ARBA00022617"/>
    </source>
</evidence>
<keyword evidence="5 16" id="KW-0349">Heme</keyword>
<feature type="transmembrane region" description="Helical" evidence="17">
    <location>
        <begin position="389"/>
        <end position="412"/>
    </location>
</feature>
<evidence type="ECO:0000313" key="20">
    <source>
        <dbReference type="Proteomes" id="UP000019151"/>
    </source>
</evidence>
<comment type="similarity">
    <text evidence="16">Belongs to the heme-copper respiratory oxidase family.</text>
</comment>
<evidence type="ECO:0000256" key="15">
    <source>
        <dbReference type="ARBA" id="ARBA00047816"/>
    </source>
</evidence>
<dbReference type="GO" id="GO:0004129">
    <property type="term" value="F:cytochrome-c oxidase activity"/>
    <property type="evidence" value="ECO:0007669"/>
    <property type="project" value="UniProtKB-EC"/>
</dbReference>
<evidence type="ECO:0000256" key="11">
    <source>
        <dbReference type="ARBA" id="ARBA00022989"/>
    </source>
</evidence>
<dbReference type="Proteomes" id="UP000019151">
    <property type="component" value="Plasmid 2"/>
</dbReference>
<dbReference type="InterPro" id="IPR000883">
    <property type="entry name" value="Cyt_C_Oxase_1"/>
</dbReference>
<dbReference type="InterPro" id="IPR036927">
    <property type="entry name" value="Cyt_c_oxase-like_su1_sf"/>
</dbReference>
<evidence type="ECO:0000256" key="7">
    <source>
        <dbReference type="ARBA" id="ARBA00022692"/>
    </source>
</evidence>
<reference evidence="19 20" key="1">
    <citation type="journal article" date="2014" name="Genome Announc.">
        <title>Genome Sequence and Methylome of Soil Bacterium Gemmatirosa kalamazoonensis KBS708T, a Member of the Rarely Cultivated Gemmatimonadetes Phylum.</title>
        <authorList>
            <person name="Debruyn J.M."/>
            <person name="Radosevich M."/>
            <person name="Wommack K.E."/>
            <person name="Polson S.W."/>
            <person name="Hauser L.J."/>
            <person name="Fawaz M.N."/>
            <person name="Korlach J."/>
            <person name="Tsai Y.C."/>
        </authorList>
    </citation>
    <scope>NUCLEOTIDE SEQUENCE [LARGE SCALE GENOMIC DNA]</scope>
    <source>
        <strain evidence="19 20">KBS708</strain>
        <plasmid evidence="20">Plasmid 2</plasmid>
    </source>
</reference>
<keyword evidence="14 17" id="KW-0472">Membrane</keyword>
<dbReference type="FunFam" id="1.20.210.10:FF:000006">
    <property type="entry name" value="Cytochrome c oxidase subunit 1"/>
    <property type="match status" value="1"/>
</dbReference>
<dbReference type="GO" id="GO:0005886">
    <property type="term" value="C:plasma membrane"/>
    <property type="evidence" value="ECO:0007669"/>
    <property type="project" value="UniProtKB-SubCell"/>
</dbReference>
<dbReference type="GO" id="GO:0020037">
    <property type="term" value="F:heme binding"/>
    <property type="evidence" value="ECO:0007669"/>
    <property type="project" value="InterPro"/>
</dbReference>
<dbReference type="Gene3D" id="1.20.210.10">
    <property type="entry name" value="Cytochrome c oxidase-like, subunit I domain"/>
    <property type="match status" value="1"/>
</dbReference>
<keyword evidence="12 17" id="KW-0408">Iron</keyword>
<dbReference type="AlphaFoldDB" id="W0RUI6"/>
<dbReference type="Gene3D" id="1.10.287.70">
    <property type="match status" value="1"/>
</dbReference>
<keyword evidence="20" id="KW-1185">Reference proteome</keyword>
<feature type="transmembrane region" description="Helical" evidence="17">
    <location>
        <begin position="638"/>
        <end position="658"/>
    </location>
</feature>
<sequence>MHAISQPAVAPRPVLRAQTSDGVWGWITTVDHKRIGKLYLFTSLFFFLVGGIEAGLIRAQLAGPNMRVLSAETYNQIFTMHGTTMIFLAVMPLAAAFFNFLVPLQIGARDVAFPRLNAFSYWIYLLGGIIITVPIFFRAAPDGGWFNYAPLSTKQSSPGINVDFWAVGVQILGLSTLAASINFITTILNLRAPGMNLMRMPQFTWNVLVVQFMVLLAFPVLTIAVQFLIFDRFFGTNFYTTAAGADPLLWQHLFWIFGHPEVYILILPAFGLTSEVVPVFSRKPLFGYPAMIYATILIGFFGFGVWAHHMFAAGMGPVADAAFSLTTMLIAIPTGVKIFNWISTMWGGSIRFTTAMLFAIGLVSSFTIGGISGVMHASPPADLQQTDTYFIVAHIHYVLFGGSMFGLFAGIYHYFPKMFGRLLDERLGKAHFWLALVGLHVTFFPMHFSGLLGMPRRIYTYDASQGYTGFNQIATAGYGFLFVSVLIFLYNAARSMRSGRVAGNDPWQAGTLEWSISSPPPDYNFAELPRVTSRYPLWDLTQPELTREVPHSTRGDERLGISVAAGMNGQEVAVTHPNPAISGREIAGAGMHEEPAVQRTAHELGILMPTPTIMPLVCAGGVAVMFCGLLVLERSTAAGVGVMVCGAVWWVSALYGWLTTPLERAA</sequence>
<protein>
    <recommendedName>
        <fullName evidence="17">Cytochrome c oxidase subunit 1</fullName>
        <ecNumber evidence="17">7.1.1.9</ecNumber>
    </recommendedName>
</protein>
<keyword evidence="19" id="KW-0614">Plasmid</keyword>
<proteinExistence type="inferred from homology"/>
<feature type="transmembrane region" description="Helical" evidence="17">
    <location>
        <begin position="321"/>
        <end position="342"/>
    </location>
</feature>
<keyword evidence="4 17" id="KW-1003">Cell membrane</keyword>
<feature type="transmembrane region" description="Helical" evidence="17">
    <location>
        <begin position="121"/>
        <end position="140"/>
    </location>
</feature>
<dbReference type="NCBIfam" id="TIGR02891">
    <property type="entry name" value="CtaD_CoxA"/>
    <property type="match status" value="1"/>
</dbReference>
<evidence type="ECO:0000256" key="8">
    <source>
        <dbReference type="ARBA" id="ARBA00022723"/>
    </source>
</evidence>
<dbReference type="PRINTS" id="PR01165">
    <property type="entry name" value="CYCOXIDASEI"/>
</dbReference>
<geneLocation type="plasmid" evidence="19 20">
    <name>2</name>
</geneLocation>
<dbReference type="PROSITE" id="PS50855">
    <property type="entry name" value="COX1"/>
    <property type="match status" value="1"/>
</dbReference>
<feature type="transmembrane region" description="Helical" evidence="17">
    <location>
        <begin position="354"/>
        <end position="377"/>
    </location>
</feature>
<evidence type="ECO:0000256" key="14">
    <source>
        <dbReference type="ARBA" id="ARBA00023136"/>
    </source>
</evidence>
<evidence type="ECO:0000256" key="16">
    <source>
        <dbReference type="RuleBase" id="RU000370"/>
    </source>
</evidence>
<dbReference type="InterPro" id="IPR014241">
    <property type="entry name" value="Cyt_c_oxidase_su1_bac"/>
</dbReference>
<dbReference type="GO" id="GO:0006119">
    <property type="term" value="P:oxidative phosphorylation"/>
    <property type="evidence" value="ECO:0007669"/>
    <property type="project" value="UniProtKB-UniPathway"/>
</dbReference>
<name>W0RUI6_9BACT</name>
<feature type="transmembrane region" description="Helical" evidence="17">
    <location>
        <begin position="164"/>
        <end position="184"/>
    </location>
</feature>
<evidence type="ECO:0000256" key="2">
    <source>
        <dbReference type="ARBA" id="ARBA00004673"/>
    </source>
</evidence>
<dbReference type="EC" id="7.1.1.9" evidence="17"/>
<feature type="transmembrane region" description="Helical" evidence="17">
    <location>
        <begin position="285"/>
        <end position="309"/>
    </location>
</feature>
<organism evidence="19 20">
    <name type="scientific">Gemmatirosa kalamazoonensis</name>
    <dbReference type="NCBI Taxonomy" id="861299"/>
    <lineage>
        <taxon>Bacteria</taxon>
        <taxon>Pseudomonadati</taxon>
        <taxon>Gemmatimonadota</taxon>
        <taxon>Gemmatimonadia</taxon>
        <taxon>Gemmatimonadales</taxon>
        <taxon>Gemmatimonadaceae</taxon>
        <taxon>Gemmatirosa</taxon>
    </lineage>
</organism>
<dbReference type="GO" id="GO:0046872">
    <property type="term" value="F:metal ion binding"/>
    <property type="evidence" value="ECO:0007669"/>
    <property type="project" value="UniProtKB-KW"/>
</dbReference>
<gene>
    <name evidence="19" type="ORF">J421_5683</name>
</gene>
<keyword evidence="6 16" id="KW-0679">Respiratory chain</keyword>
<comment type="pathway">
    <text evidence="2 17">Energy metabolism; oxidative phosphorylation.</text>
</comment>
<keyword evidence="9" id="KW-1278">Translocase</keyword>
<evidence type="ECO:0000313" key="19">
    <source>
        <dbReference type="EMBL" id="AHG93218.1"/>
    </source>
</evidence>
<dbReference type="InterPro" id="IPR023615">
    <property type="entry name" value="Cyt_c_Oxase_su1_BS"/>
</dbReference>